<organism evidence="2 3">
    <name type="scientific">Pyxidicoccus fallax</name>
    <dbReference type="NCBI Taxonomy" id="394095"/>
    <lineage>
        <taxon>Bacteria</taxon>
        <taxon>Pseudomonadati</taxon>
        <taxon>Myxococcota</taxon>
        <taxon>Myxococcia</taxon>
        <taxon>Myxococcales</taxon>
        <taxon>Cystobacterineae</taxon>
        <taxon>Myxococcaceae</taxon>
        <taxon>Pyxidicoccus</taxon>
    </lineage>
</organism>
<gene>
    <name evidence="2" type="ORF">HG543_16075</name>
</gene>
<evidence type="ECO:0000256" key="1">
    <source>
        <dbReference type="SAM" id="MobiDB-lite"/>
    </source>
</evidence>
<dbReference type="EMBL" id="JABBJJ010000065">
    <property type="protein sequence ID" value="NMO16359.1"/>
    <property type="molecule type" value="Genomic_DNA"/>
</dbReference>
<feature type="region of interest" description="Disordered" evidence="1">
    <location>
        <begin position="66"/>
        <end position="90"/>
    </location>
</feature>
<keyword evidence="3" id="KW-1185">Reference proteome</keyword>
<dbReference type="RefSeq" id="WP_169345647.1">
    <property type="nucleotide sequence ID" value="NZ_JABBJJ010000065.1"/>
</dbReference>
<dbReference type="Proteomes" id="UP000518300">
    <property type="component" value="Unassembled WGS sequence"/>
</dbReference>
<protein>
    <submittedName>
        <fullName evidence="2">Uncharacterized protein</fullName>
    </submittedName>
</protein>
<evidence type="ECO:0000313" key="3">
    <source>
        <dbReference type="Proteomes" id="UP000518300"/>
    </source>
</evidence>
<sequence>MKAWIAVVALAVVPLVGCGSSRELNKARIAANTAKKDADTLRAENNALKAKVAELEGEVATLTKERDELKAAAEQPAPAAVPASGKKKKR</sequence>
<feature type="compositionally biased region" description="Low complexity" evidence="1">
    <location>
        <begin position="72"/>
        <end position="83"/>
    </location>
</feature>
<comment type="caution">
    <text evidence="2">The sequence shown here is derived from an EMBL/GenBank/DDBJ whole genome shotgun (WGS) entry which is preliminary data.</text>
</comment>
<name>A0A848LBQ3_9BACT</name>
<evidence type="ECO:0000313" key="2">
    <source>
        <dbReference type="EMBL" id="NMO16359.1"/>
    </source>
</evidence>
<accession>A0A848LBQ3</accession>
<proteinExistence type="predicted"/>
<reference evidence="2 3" key="1">
    <citation type="submission" date="2020-04" db="EMBL/GenBank/DDBJ databases">
        <title>Draft genome of Pyxidicoccus fallax type strain.</title>
        <authorList>
            <person name="Whitworth D.E."/>
        </authorList>
    </citation>
    <scope>NUCLEOTIDE SEQUENCE [LARGE SCALE GENOMIC DNA]</scope>
    <source>
        <strain evidence="2 3">DSM 14698</strain>
    </source>
</reference>
<dbReference type="AlphaFoldDB" id="A0A848LBQ3"/>